<feature type="domain" description="Major facilitator superfamily (MFS) profile" evidence="6">
    <location>
        <begin position="73"/>
        <end position="505"/>
    </location>
</feature>
<feature type="transmembrane region" description="Helical" evidence="5">
    <location>
        <begin position="441"/>
        <end position="459"/>
    </location>
</feature>
<sequence length="537" mass="59945">MIDLALSSSPASLDEQIKHHGLQYSDGNVLCWPEDDLDHPRNWSHWRKAFDSAVIISLDFVTFPPAVQMRPKTDETRRLPPGLDGLNLGLAKYSPFLHILLCKLISSYTLTYIAKPRRYLFGQGIGSVFFLPISEAFGRKRLYVISMFLYVGFSVVVGEAPNIAAVTVGRFFCGLLSSIPTIIVAGSVEDMYGPEARVWMIFAWGAAANIGLAIGLIYSTYITEGLGWRWVFRITAIGTSIQALLTIFIKESRPSQILKKRLVRLNKASEEQFTIDNPDHIPSWQEFITDALSRPTRLFFTEPIVFLVTIMASVAFGQIYLLTEALPAIYMQAPLSFNLEHASLAFLPIAIGLGLDVLPRFYDHYLLKRIKARSDVIKPEHKIHAFALGAPLLAIGLWWFAWTIPPSVPAPWPVSFLPLILVGFATNEFDCTLGGYLTDSYTVFSASAYASLAFLRAIVSGVLPLFTNQMYVTLGANKATTILAVLATLFCVAPVLFLKYGERLREKSAFARYSREAEKRWGVWGSREGRVLLVGRQ</sequence>
<dbReference type="AlphaFoldDB" id="A0A1L7X455"/>
<evidence type="ECO:0000259" key="6">
    <source>
        <dbReference type="PROSITE" id="PS50850"/>
    </source>
</evidence>
<evidence type="ECO:0000313" key="7">
    <source>
        <dbReference type="EMBL" id="CZR59810.1"/>
    </source>
</evidence>
<feature type="transmembrane region" description="Helical" evidence="5">
    <location>
        <begin position="342"/>
        <end position="362"/>
    </location>
</feature>
<reference evidence="7 8" key="1">
    <citation type="submission" date="2016-03" db="EMBL/GenBank/DDBJ databases">
        <authorList>
            <person name="Ploux O."/>
        </authorList>
    </citation>
    <scope>NUCLEOTIDE SEQUENCE [LARGE SCALE GENOMIC DNA]</scope>
    <source>
        <strain evidence="7 8">UAMH 11012</strain>
    </source>
</reference>
<keyword evidence="3 5" id="KW-1133">Transmembrane helix</keyword>
<dbReference type="Gene3D" id="1.20.1250.20">
    <property type="entry name" value="MFS general substrate transporter like domains"/>
    <property type="match status" value="1"/>
</dbReference>
<dbReference type="Proteomes" id="UP000184330">
    <property type="component" value="Unassembled WGS sequence"/>
</dbReference>
<dbReference type="InterPro" id="IPR011701">
    <property type="entry name" value="MFS"/>
</dbReference>
<dbReference type="SUPFAM" id="SSF103473">
    <property type="entry name" value="MFS general substrate transporter"/>
    <property type="match status" value="1"/>
</dbReference>
<evidence type="ECO:0000256" key="5">
    <source>
        <dbReference type="SAM" id="Phobius"/>
    </source>
</evidence>
<dbReference type="GO" id="GO:0016020">
    <property type="term" value="C:membrane"/>
    <property type="evidence" value="ECO:0007669"/>
    <property type="project" value="UniProtKB-SubCell"/>
</dbReference>
<dbReference type="PROSITE" id="PS50850">
    <property type="entry name" value="MFS"/>
    <property type="match status" value="1"/>
</dbReference>
<feature type="transmembrane region" description="Helical" evidence="5">
    <location>
        <begin position="410"/>
        <end position="429"/>
    </location>
</feature>
<dbReference type="Pfam" id="PF07690">
    <property type="entry name" value="MFS_1"/>
    <property type="match status" value="1"/>
</dbReference>
<feature type="transmembrane region" description="Helical" evidence="5">
    <location>
        <begin position="141"/>
        <end position="157"/>
    </location>
</feature>
<evidence type="ECO:0000256" key="1">
    <source>
        <dbReference type="ARBA" id="ARBA00004141"/>
    </source>
</evidence>
<name>A0A1L7X455_9HELO</name>
<feature type="transmembrane region" description="Helical" evidence="5">
    <location>
        <begin position="230"/>
        <end position="249"/>
    </location>
</feature>
<keyword evidence="8" id="KW-1185">Reference proteome</keyword>
<proteinExistence type="predicted"/>
<protein>
    <submittedName>
        <fullName evidence="7">Related to MFS multidrug transporter</fullName>
    </submittedName>
</protein>
<dbReference type="EMBL" id="FJOG01000014">
    <property type="protein sequence ID" value="CZR59810.1"/>
    <property type="molecule type" value="Genomic_DNA"/>
</dbReference>
<dbReference type="InterPro" id="IPR020846">
    <property type="entry name" value="MFS_dom"/>
</dbReference>
<dbReference type="OrthoDB" id="5410178at2759"/>
<evidence type="ECO:0000313" key="8">
    <source>
        <dbReference type="Proteomes" id="UP000184330"/>
    </source>
</evidence>
<feature type="transmembrane region" description="Helical" evidence="5">
    <location>
        <begin position="163"/>
        <end position="186"/>
    </location>
</feature>
<dbReference type="PANTHER" id="PTHR23502">
    <property type="entry name" value="MAJOR FACILITATOR SUPERFAMILY"/>
    <property type="match status" value="1"/>
</dbReference>
<feature type="transmembrane region" description="Helical" evidence="5">
    <location>
        <begin position="304"/>
        <end position="322"/>
    </location>
</feature>
<gene>
    <name evidence="7" type="ORF">PAC_09704</name>
</gene>
<evidence type="ECO:0000256" key="3">
    <source>
        <dbReference type="ARBA" id="ARBA00022989"/>
    </source>
</evidence>
<dbReference type="GO" id="GO:0022857">
    <property type="term" value="F:transmembrane transporter activity"/>
    <property type="evidence" value="ECO:0007669"/>
    <property type="project" value="InterPro"/>
</dbReference>
<accession>A0A1L7X455</accession>
<feature type="transmembrane region" description="Helical" evidence="5">
    <location>
        <begin position="479"/>
        <end position="498"/>
    </location>
</feature>
<dbReference type="PANTHER" id="PTHR23502:SF157">
    <property type="entry name" value="MAJOR FACILITATOR SUPERFAMILY (MFS) PROFILE DOMAIN-CONTAINING PROTEIN-RELATED"/>
    <property type="match status" value="1"/>
</dbReference>
<keyword evidence="2 5" id="KW-0812">Transmembrane</keyword>
<comment type="subcellular location">
    <subcellularLocation>
        <location evidence="1">Membrane</location>
        <topology evidence="1">Multi-pass membrane protein</topology>
    </subcellularLocation>
</comment>
<feature type="transmembrane region" description="Helical" evidence="5">
    <location>
        <begin position="198"/>
        <end position="218"/>
    </location>
</feature>
<keyword evidence="4 5" id="KW-0472">Membrane</keyword>
<feature type="transmembrane region" description="Helical" evidence="5">
    <location>
        <begin position="383"/>
        <end position="404"/>
    </location>
</feature>
<evidence type="ECO:0000256" key="2">
    <source>
        <dbReference type="ARBA" id="ARBA00022692"/>
    </source>
</evidence>
<evidence type="ECO:0000256" key="4">
    <source>
        <dbReference type="ARBA" id="ARBA00023136"/>
    </source>
</evidence>
<dbReference type="InterPro" id="IPR036259">
    <property type="entry name" value="MFS_trans_sf"/>
</dbReference>
<dbReference type="STRING" id="576137.A0A1L7X455"/>
<organism evidence="7 8">
    <name type="scientific">Phialocephala subalpina</name>
    <dbReference type="NCBI Taxonomy" id="576137"/>
    <lineage>
        <taxon>Eukaryota</taxon>
        <taxon>Fungi</taxon>
        <taxon>Dikarya</taxon>
        <taxon>Ascomycota</taxon>
        <taxon>Pezizomycotina</taxon>
        <taxon>Leotiomycetes</taxon>
        <taxon>Helotiales</taxon>
        <taxon>Mollisiaceae</taxon>
        <taxon>Phialocephala</taxon>
        <taxon>Phialocephala fortinii species complex</taxon>
    </lineage>
</organism>